<dbReference type="Proteomes" id="UP000639772">
    <property type="component" value="Chromosome 7"/>
</dbReference>
<gene>
    <name evidence="2" type="ORF">HPP92_014375</name>
</gene>
<accession>A0A835QRF3</accession>
<evidence type="ECO:0000313" key="3">
    <source>
        <dbReference type="Proteomes" id="UP000639772"/>
    </source>
</evidence>
<evidence type="ECO:0000256" key="1">
    <source>
        <dbReference type="SAM" id="MobiDB-lite"/>
    </source>
</evidence>
<proteinExistence type="predicted"/>
<name>A0A835QRF3_VANPL</name>
<evidence type="ECO:0000313" key="2">
    <source>
        <dbReference type="EMBL" id="KAG0474689.1"/>
    </source>
</evidence>
<dbReference type="EMBL" id="JADCNM010000007">
    <property type="protein sequence ID" value="KAG0474689.1"/>
    <property type="molecule type" value="Genomic_DNA"/>
</dbReference>
<sequence>MPEKKKHLVAQCMVLWLLITGNVTFRVMNRVFGVKAVNKKVTKSRGKNGAGSRDASKKLSQEADVWNEDISSESQDEDDEDWTA</sequence>
<comment type="caution">
    <text evidence="2">The sequence shown here is derived from an EMBL/GenBank/DDBJ whole genome shotgun (WGS) entry which is preliminary data.</text>
</comment>
<protein>
    <submittedName>
        <fullName evidence="2">Uncharacterized protein</fullName>
    </submittedName>
</protein>
<reference evidence="2 3" key="1">
    <citation type="journal article" date="2020" name="Nat. Food">
        <title>A phased Vanilla planifolia genome enables genetic improvement of flavour and production.</title>
        <authorList>
            <person name="Hasing T."/>
            <person name="Tang H."/>
            <person name="Brym M."/>
            <person name="Khazi F."/>
            <person name="Huang T."/>
            <person name="Chambers A.H."/>
        </authorList>
    </citation>
    <scope>NUCLEOTIDE SEQUENCE [LARGE SCALE GENOMIC DNA]</scope>
    <source>
        <tissue evidence="2">Leaf</tissue>
    </source>
</reference>
<feature type="compositionally biased region" description="Acidic residues" evidence="1">
    <location>
        <begin position="65"/>
        <end position="84"/>
    </location>
</feature>
<dbReference type="AlphaFoldDB" id="A0A835QRF3"/>
<feature type="region of interest" description="Disordered" evidence="1">
    <location>
        <begin position="42"/>
        <end position="84"/>
    </location>
</feature>
<organism evidence="2 3">
    <name type="scientific">Vanilla planifolia</name>
    <name type="common">Vanilla</name>
    <dbReference type="NCBI Taxonomy" id="51239"/>
    <lineage>
        <taxon>Eukaryota</taxon>
        <taxon>Viridiplantae</taxon>
        <taxon>Streptophyta</taxon>
        <taxon>Embryophyta</taxon>
        <taxon>Tracheophyta</taxon>
        <taxon>Spermatophyta</taxon>
        <taxon>Magnoliopsida</taxon>
        <taxon>Liliopsida</taxon>
        <taxon>Asparagales</taxon>
        <taxon>Orchidaceae</taxon>
        <taxon>Vanilloideae</taxon>
        <taxon>Vanilleae</taxon>
        <taxon>Vanilla</taxon>
    </lineage>
</organism>